<dbReference type="HOGENOM" id="CLU_740310_0_0_1"/>
<dbReference type="EMBL" id="KB203566">
    <property type="protein sequence ID" value="ESO84032.1"/>
    <property type="molecule type" value="Genomic_DNA"/>
</dbReference>
<evidence type="ECO:0000256" key="5">
    <source>
        <dbReference type="SAM" id="MobiDB-lite"/>
    </source>
</evidence>
<evidence type="ECO:0000313" key="7">
    <source>
        <dbReference type="EMBL" id="ESO84032.1"/>
    </source>
</evidence>
<keyword evidence="4 6" id="KW-0472">Membrane</keyword>
<evidence type="ECO:0000313" key="8">
    <source>
        <dbReference type="Proteomes" id="UP000030746"/>
    </source>
</evidence>
<feature type="region of interest" description="Disordered" evidence="5">
    <location>
        <begin position="281"/>
        <end position="349"/>
    </location>
</feature>
<dbReference type="GO" id="GO:0016020">
    <property type="term" value="C:membrane"/>
    <property type="evidence" value="ECO:0007669"/>
    <property type="project" value="UniProtKB-SubCell"/>
</dbReference>
<dbReference type="CTD" id="20236681"/>
<dbReference type="Proteomes" id="UP000030746">
    <property type="component" value="Unassembled WGS sequence"/>
</dbReference>
<accession>V3ZII8</accession>
<comment type="subcellular location">
    <subcellularLocation>
        <location evidence="1">Membrane</location>
        <topology evidence="1">Single-pass membrane protein</topology>
    </subcellularLocation>
</comment>
<evidence type="ECO:0000256" key="2">
    <source>
        <dbReference type="ARBA" id="ARBA00022692"/>
    </source>
</evidence>
<feature type="compositionally biased region" description="Polar residues" evidence="5">
    <location>
        <begin position="320"/>
        <end position="343"/>
    </location>
</feature>
<dbReference type="CDD" id="cd12087">
    <property type="entry name" value="TM_EGFR-like"/>
    <property type="match status" value="1"/>
</dbReference>
<keyword evidence="3 6" id="KW-1133">Transmembrane helix</keyword>
<gene>
    <name evidence="7" type="ORF">LOTGIDRAFT_155348</name>
</gene>
<dbReference type="AlphaFoldDB" id="V3ZII8"/>
<keyword evidence="8" id="KW-1185">Reference proteome</keyword>
<dbReference type="GO" id="GO:0071944">
    <property type="term" value="C:cell periphery"/>
    <property type="evidence" value="ECO:0007669"/>
    <property type="project" value="UniProtKB-ARBA"/>
</dbReference>
<reference evidence="7 8" key="1">
    <citation type="journal article" date="2013" name="Nature">
        <title>Insights into bilaterian evolution from three spiralian genomes.</title>
        <authorList>
            <person name="Simakov O."/>
            <person name="Marletaz F."/>
            <person name="Cho S.J."/>
            <person name="Edsinger-Gonzales E."/>
            <person name="Havlak P."/>
            <person name="Hellsten U."/>
            <person name="Kuo D.H."/>
            <person name="Larsson T."/>
            <person name="Lv J."/>
            <person name="Arendt D."/>
            <person name="Savage R."/>
            <person name="Osoegawa K."/>
            <person name="de Jong P."/>
            <person name="Grimwood J."/>
            <person name="Chapman J.A."/>
            <person name="Shapiro H."/>
            <person name="Aerts A."/>
            <person name="Otillar R.P."/>
            <person name="Terry A.Y."/>
            <person name="Boore J.L."/>
            <person name="Grigoriev I.V."/>
            <person name="Lindberg D.R."/>
            <person name="Seaver E.C."/>
            <person name="Weisblat D.A."/>
            <person name="Putnam N.H."/>
            <person name="Rokhsar D.S."/>
        </authorList>
    </citation>
    <scope>NUCLEOTIDE SEQUENCE [LARGE SCALE GENOMIC DNA]</scope>
</reference>
<proteinExistence type="predicted"/>
<dbReference type="RefSeq" id="XP_009065160.1">
    <property type="nucleotide sequence ID" value="XM_009066912.1"/>
</dbReference>
<organism evidence="7 8">
    <name type="scientific">Lottia gigantea</name>
    <name type="common">Giant owl limpet</name>
    <dbReference type="NCBI Taxonomy" id="225164"/>
    <lineage>
        <taxon>Eukaryota</taxon>
        <taxon>Metazoa</taxon>
        <taxon>Spiralia</taxon>
        <taxon>Lophotrochozoa</taxon>
        <taxon>Mollusca</taxon>
        <taxon>Gastropoda</taxon>
        <taxon>Patellogastropoda</taxon>
        <taxon>Lottioidea</taxon>
        <taxon>Lottiidae</taxon>
        <taxon>Lottia</taxon>
    </lineage>
</organism>
<feature type="transmembrane region" description="Helical" evidence="6">
    <location>
        <begin position="115"/>
        <end position="138"/>
    </location>
</feature>
<dbReference type="KEGG" id="lgi:LOTGIDRAFT_155348"/>
<dbReference type="GeneID" id="20236681"/>
<evidence type="ECO:0000256" key="1">
    <source>
        <dbReference type="ARBA" id="ARBA00004167"/>
    </source>
</evidence>
<dbReference type="PANTHER" id="PTHR15549">
    <property type="entry name" value="PAIRED IMMUNOGLOBULIN-LIKE TYPE 2 RECEPTOR"/>
    <property type="match status" value="1"/>
</dbReference>
<name>V3ZII8_LOTGI</name>
<evidence type="ECO:0000256" key="3">
    <source>
        <dbReference type="ARBA" id="ARBA00022989"/>
    </source>
</evidence>
<evidence type="ECO:0000256" key="4">
    <source>
        <dbReference type="ARBA" id="ARBA00023136"/>
    </source>
</evidence>
<evidence type="ECO:0000256" key="6">
    <source>
        <dbReference type="SAM" id="Phobius"/>
    </source>
</evidence>
<sequence>MDIYDLKTKCNGKSSCSYIRSRRWRTCHSRYLSLTKSIIQYDCVRYYSETTTSVTILPSSESTKVTAFTESNTQYRKYTTSNQHSTSIGRMNTNTPVTSTMSPLQAPSNKSNDDAVIAGSVIGVLGALALIFLLGCFVMKRRKTDKHKTTRQESVSNVVSQNSNVLYVVSENGPSIPGRDDDEPPAYSSVDDIPDQNHIYINADYEKGQDLNHQQTNYYNHIHGTGVRNPLQNDNYNHTDSEALKISGRQGDDYNHISVSGRSENLPTEMDDGYNHIRSTEGAVSHGTDDNNHIGGHTDGGEENTGYLADDYSHLDNSKKQNTSEGEQSTGMENRVMQRSNNESESENDYANIGRQIVNDDANDFEPDDTYIYT</sequence>
<dbReference type="InterPro" id="IPR051694">
    <property type="entry name" value="Immunoregulatory_rcpt-like"/>
</dbReference>
<protein>
    <submittedName>
        <fullName evidence="7">Uncharacterized protein</fullName>
    </submittedName>
</protein>
<keyword evidence="2 6" id="KW-0812">Transmembrane</keyword>